<protein>
    <recommendedName>
        <fullName evidence="2">SET domain-containing protein</fullName>
    </recommendedName>
</protein>
<gene>
    <name evidence="3" type="ORF">BS47DRAFT_1290088</name>
</gene>
<accession>A0A9P6B8A7</accession>
<comment type="caution">
    <text evidence="3">The sequence shown here is derived from an EMBL/GenBank/DDBJ whole genome shotgun (WGS) entry which is preliminary data.</text>
</comment>
<dbReference type="Pfam" id="PF00856">
    <property type="entry name" value="SET"/>
    <property type="match status" value="1"/>
</dbReference>
<dbReference type="GO" id="GO:0042799">
    <property type="term" value="F:histone H4K20 methyltransferase activity"/>
    <property type="evidence" value="ECO:0007669"/>
    <property type="project" value="TreeGrafter"/>
</dbReference>
<feature type="region of interest" description="Disordered" evidence="1">
    <location>
        <begin position="220"/>
        <end position="278"/>
    </location>
</feature>
<dbReference type="InterPro" id="IPR039977">
    <property type="entry name" value="Suv4-20/Set9"/>
</dbReference>
<dbReference type="GO" id="GO:0005634">
    <property type="term" value="C:nucleus"/>
    <property type="evidence" value="ECO:0007669"/>
    <property type="project" value="TreeGrafter"/>
</dbReference>
<proteinExistence type="predicted"/>
<evidence type="ECO:0000259" key="2">
    <source>
        <dbReference type="PROSITE" id="PS50280"/>
    </source>
</evidence>
<feature type="compositionally biased region" description="Acidic residues" evidence="1">
    <location>
        <begin position="230"/>
        <end position="242"/>
    </location>
</feature>
<dbReference type="OrthoDB" id="6627536at2759"/>
<reference evidence="3" key="1">
    <citation type="journal article" date="2020" name="Nat. Commun.">
        <title>Large-scale genome sequencing of mycorrhizal fungi provides insights into the early evolution of symbiotic traits.</title>
        <authorList>
            <person name="Miyauchi S."/>
            <person name="Kiss E."/>
            <person name="Kuo A."/>
            <person name="Drula E."/>
            <person name="Kohler A."/>
            <person name="Sanchez-Garcia M."/>
            <person name="Morin E."/>
            <person name="Andreopoulos B."/>
            <person name="Barry K.W."/>
            <person name="Bonito G."/>
            <person name="Buee M."/>
            <person name="Carver A."/>
            <person name="Chen C."/>
            <person name="Cichocki N."/>
            <person name="Clum A."/>
            <person name="Culley D."/>
            <person name="Crous P.W."/>
            <person name="Fauchery L."/>
            <person name="Girlanda M."/>
            <person name="Hayes R.D."/>
            <person name="Keri Z."/>
            <person name="LaButti K."/>
            <person name="Lipzen A."/>
            <person name="Lombard V."/>
            <person name="Magnuson J."/>
            <person name="Maillard F."/>
            <person name="Murat C."/>
            <person name="Nolan M."/>
            <person name="Ohm R.A."/>
            <person name="Pangilinan J."/>
            <person name="Pereira M.F."/>
            <person name="Perotto S."/>
            <person name="Peter M."/>
            <person name="Pfister S."/>
            <person name="Riley R."/>
            <person name="Sitrit Y."/>
            <person name="Stielow J.B."/>
            <person name="Szollosi G."/>
            <person name="Zifcakova L."/>
            <person name="Stursova M."/>
            <person name="Spatafora J.W."/>
            <person name="Tedersoo L."/>
            <person name="Vaario L.M."/>
            <person name="Yamada A."/>
            <person name="Yan M."/>
            <person name="Wang P."/>
            <person name="Xu J."/>
            <person name="Bruns T."/>
            <person name="Baldrian P."/>
            <person name="Vilgalys R."/>
            <person name="Dunand C."/>
            <person name="Henrissat B."/>
            <person name="Grigoriev I.V."/>
            <person name="Hibbett D."/>
            <person name="Nagy L.G."/>
            <person name="Martin F.M."/>
        </authorList>
    </citation>
    <scope>NUCLEOTIDE SEQUENCE</scope>
    <source>
        <strain evidence="3">UP504</strain>
    </source>
</reference>
<dbReference type="SUPFAM" id="SSF82199">
    <property type="entry name" value="SET domain"/>
    <property type="match status" value="1"/>
</dbReference>
<dbReference type="PANTHER" id="PTHR12977">
    <property type="entry name" value="SUPPRESSOR OF VARIEGATION 4-20-RELATED"/>
    <property type="match status" value="1"/>
</dbReference>
<evidence type="ECO:0000256" key="1">
    <source>
        <dbReference type="SAM" id="MobiDB-lite"/>
    </source>
</evidence>
<dbReference type="InterPro" id="IPR046341">
    <property type="entry name" value="SET_dom_sf"/>
</dbReference>
<feature type="domain" description="SET" evidence="2">
    <location>
        <begin position="76"/>
        <end position="198"/>
    </location>
</feature>
<dbReference type="PANTHER" id="PTHR12977:SF4">
    <property type="entry name" value="HISTONE-LYSINE N-METHYLTRANSFERASE KMT5B"/>
    <property type="match status" value="1"/>
</dbReference>
<evidence type="ECO:0000313" key="4">
    <source>
        <dbReference type="Proteomes" id="UP000886523"/>
    </source>
</evidence>
<dbReference type="InterPro" id="IPR001214">
    <property type="entry name" value="SET_dom"/>
</dbReference>
<dbReference type="SMART" id="SM00317">
    <property type="entry name" value="SET"/>
    <property type="match status" value="1"/>
</dbReference>
<dbReference type="Gene3D" id="2.170.270.10">
    <property type="entry name" value="SET domain"/>
    <property type="match status" value="1"/>
</dbReference>
<dbReference type="Proteomes" id="UP000886523">
    <property type="component" value="Unassembled WGS sequence"/>
</dbReference>
<dbReference type="EMBL" id="MU128927">
    <property type="protein sequence ID" value="KAF9518101.1"/>
    <property type="molecule type" value="Genomic_DNA"/>
</dbReference>
<sequence>MRLRARLPVHNPQDVLRIIRKVMITSLSSEVRCRKATNDLLALAFVAKHIKTKTAEQIDAFATHAWRYFKLYLPNGTVEIAHTARYTWRTGKTELCVLATAPIRGGEYIEELEGSMARLSPEEDADLSRSRDDGLGSRRDFSVVQVMGGNRSLLFLGPARFVNHDCNANCELERKDKVMRFKTKRAIGAGEEITAHYATDYFGKDNCECLCQTCEDAGAGGFAPKPKPENEEDISSQEEEGEISSRRTGGGPYKSDAIENSQEEVASKEGINSSRRRRHRARVRFIALCGSQSQINGPHYSVNYSGCRALDWVPR</sequence>
<organism evidence="3 4">
    <name type="scientific">Hydnum rufescens UP504</name>
    <dbReference type="NCBI Taxonomy" id="1448309"/>
    <lineage>
        <taxon>Eukaryota</taxon>
        <taxon>Fungi</taxon>
        <taxon>Dikarya</taxon>
        <taxon>Basidiomycota</taxon>
        <taxon>Agaricomycotina</taxon>
        <taxon>Agaricomycetes</taxon>
        <taxon>Cantharellales</taxon>
        <taxon>Hydnaceae</taxon>
        <taxon>Hydnum</taxon>
    </lineage>
</organism>
<dbReference type="PROSITE" id="PS50280">
    <property type="entry name" value="SET"/>
    <property type="match status" value="1"/>
</dbReference>
<name>A0A9P6B8A7_9AGAM</name>
<keyword evidence="4" id="KW-1185">Reference proteome</keyword>
<dbReference type="AlphaFoldDB" id="A0A9P6B8A7"/>
<evidence type="ECO:0000313" key="3">
    <source>
        <dbReference type="EMBL" id="KAF9518101.1"/>
    </source>
</evidence>